<dbReference type="InterPro" id="IPR015897">
    <property type="entry name" value="CHK_kinase-like"/>
</dbReference>
<feature type="domain" description="CHK kinase-like" evidence="1">
    <location>
        <begin position="87"/>
        <end position="280"/>
    </location>
</feature>
<organism evidence="2">
    <name type="scientific">Culicoides sonorensis</name>
    <name type="common">Biting midge</name>
    <dbReference type="NCBI Taxonomy" id="179676"/>
    <lineage>
        <taxon>Eukaryota</taxon>
        <taxon>Metazoa</taxon>
        <taxon>Ecdysozoa</taxon>
        <taxon>Arthropoda</taxon>
        <taxon>Hexapoda</taxon>
        <taxon>Insecta</taxon>
        <taxon>Pterygota</taxon>
        <taxon>Neoptera</taxon>
        <taxon>Endopterygota</taxon>
        <taxon>Diptera</taxon>
        <taxon>Nematocera</taxon>
        <taxon>Chironomoidea</taxon>
        <taxon>Ceratopogonidae</taxon>
        <taxon>Ceratopogoninae</taxon>
        <taxon>Culicoides</taxon>
        <taxon>Monoculicoides</taxon>
    </lineage>
</organism>
<gene>
    <name evidence="2" type="primary">CSON009904</name>
</gene>
<sequence length="365" mass="41844">MFRVTAVYDVPKYKRANQQRVMIVKTLPFGDGAKAEMFKNSFNIFKIETKMYTQVLPEMERLLSAAGDDTKICPKLLYQTSDPAPTIILEDISQDGFEMILKPPGYEGTLKIASMLAKFHATSMFLQKSGTNLTSFSEALLFGPVPNSDLVFVEAVIMPVLSQVLDELKSWPDNDVVVEKFEKTIPKFVNQLKAVYFGKNDQIYSVLNHCDFHFKNIMVRNSSQGLIDDLILLDYQCCLWGTPAIDLSYLLFSMANTEARERRNEIIQYYYDEFSSTLKKIGYLGNIPSLLDLNLEILKNSAIEILHIFCMVIFQFMDFTEVTADELFDMKKDQSLMQRKLMKLPQYQEILKRELPRLIATGIIG</sequence>
<dbReference type="InterPro" id="IPR004119">
    <property type="entry name" value="EcKL"/>
</dbReference>
<evidence type="ECO:0000259" key="1">
    <source>
        <dbReference type="SMART" id="SM00587"/>
    </source>
</evidence>
<dbReference type="InterPro" id="IPR011009">
    <property type="entry name" value="Kinase-like_dom_sf"/>
</dbReference>
<dbReference type="SUPFAM" id="SSF56112">
    <property type="entry name" value="Protein kinase-like (PK-like)"/>
    <property type="match status" value="1"/>
</dbReference>
<evidence type="ECO:0000313" key="2">
    <source>
        <dbReference type="EMBL" id="SSX23983.1"/>
    </source>
</evidence>
<dbReference type="AlphaFoldDB" id="A0A336M4W5"/>
<dbReference type="SMART" id="SM00587">
    <property type="entry name" value="CHK"/>
    <property type="match status" value="1"/>
</dbReference>
<name>A0A336M4W5_CULSO</name>
<dbReference type="EMBL" id="UFQT01000397">
    <property type="protein sequence ID" value="SSX23983.1"/>
    <property type="molecule type" value="Genomic_DNA"/>
</dbReference>
<dbReference type="VEuPathDB" id="VectorBase:CSON009904"/>
<dbReference type="Gene3D" id="3.90.1200.10">
    <property type="match status" value="1"/>
</dbReference>
<dbReference type="Pfam" id="PF02958">
    <property type="entry name" value="EcKL"/>
    <property type="match status" value="1"/>
</dbReference>
<proteinExistence type="predicted"/>
<accession>A0A336M4W5</accession>
<reference evidence="2" key="1">
    <citation type="submission" date="2018-07" db="EMBL/GenBank/DDBJ databases">
        <authorList>
            <person name="Quirk P.G."/>
            <person name="Krulwich T.A."/>
        </authorList>
    </citation>
    <scope>NUCLEOTIDE SEQUENCE</scope>
</reference>
<dbReference type="PANTHER" id="PTHR11012:SF12">
    <property type="entry name" value="CHK KINASE-LIKE DOMAIN-CONTAINING PROTEIN-RELATED"/>
    <property type="match status" value="1"/>
</dbReference>
<protein>
    <submittedName>
        <fullName evidence="2">CSON009904 protein</fullName>
    </submittedName>
</protein>
<dbReference type="PANTHER" id="PTHR11012">
    <property type="entry name" value="PROTEIN KINASE-LIKE DOMAIN-CONTAINING"/>
    <property type="match status" value="1"/>
</dbReference>
<dbReference type="OMA" id="TEINMYS"/>